<dbReference type="Proteomes" id="UP000195772">
    <property type="component" value="Unassembled WGS sequence"/>
</dbReference>
<comment type="caution">
    <text evidence="3">The sequence shown here is derived from an EMBL/GenBank/DDBJ whole genome shotgun (WGS) entry which is preliminary data.</text>
</comment>
<keyword evidence="2" id="KW-0732">Signal</keyword>
<name>A0A1Y3QS34_9BACT</name>
<accession>A0A1Y3QS34</accession>
<reference evidence="4" key="1">
    <citation type="submission" date="2017-04" db="EMBL/GenBank/DDBJ databases">
        <title>Function of individual gut microbiota members based on whole genome sequencing of pure cultures obtained from chicken caecum.</title>
        <authorList>
            <person name="Medvecky M."/>
            <person name="Cejkova D."/>
            <person name="Polansky O."/>
            <person name="Karasova D."/>
            <person name="Kubasova T."/>
            <person name="Cizek A."/>
            <person name="Rychlik I."/>
        </authorList>
    </citation>
    <scope>NUCLEOTIDE SEQUENCE [LARGE SCALE GENOMIC DNA]</scope>
    <source>
        <strain evidence="4">An90</strain>
    </source>
</reference>
<gene>
    <name evidence="3" type="ORF">B5G41_12250</name>
</gene>
<feature type="chain" id="PRO_5011001569" description="Tetratricopeptide repeat protein" evidence="2">
    <location>
        <begin position="25"/>
        <end position="316"/>
    </location>
</feature>
<dbReference type="OrthoDB" id="1049190at2"/>
<keyword evidence="1" id="KW-0175">Coiled coil</keyword>
<feature type="coiled-coil region" evidence="1">
    <location>
        <begin position="252"/>
        <end position="286"/>
    </location>
</feature>
<evidence type="ECO:0000256" key="2">
    <source>
        <dbReference type="SAM" id="SignalP"/>
    </source>
</evidence>
<evidence type="ECO:0000313" key="4">
    <source>
        <dbReference type="Proteomes" id="UP000195772"/>
    </source>
</evidence>
<evidence type="ECO:0000313" key="3">
    <source>
        <dbReference type="EMBL" id="OUN02434.1"/>
    </source>
</evidence>
<dbReference type="EMBL" id="NFHB01000008">
    <property type="protein sequence ID" value="OUN02434.1"/>
    <property type="molecule type" value="Genomic_DNA"/>
</dbReference>
<evidence type="ECO:0008006" key="5">
    <source>
        <dbReference type="Google" id="ProtNLM"/>
    </source>
</evidence>
<dbReference type="AlphaFoldDB" id="A0A1Y3QS34"/>
<protein>
    <recommendedName>
        <fullName evidence="5">Tetratricopeptide repeat protein</fullName>
    </recommendedName>
</protein>
<dbReference type="RefSeq" id="WP_018694671.1">
    <property type="nucleotide sequence ID" value="NZ_AP025562.1"/>
</dbReference>
<organism evidence="3 4">
    <name type="scientific">Alistipes onderdonkii</name>
    <dbReference type="NCBI Taxonomy" id="328813"/>
    <lineage>
        <taxon>Bacteria</taxon>
        <taxon>Pseudomonadati</taxon>
        <taxon>Bacteroidota</taxon>
        <taxon>Bacteroidia</taxon>
        <taxon>Bacteroidales</taxon>
        <taxon>Rikenellaceae</taxon>
        <taxon>Alistipes</taxon>
    </lineage>
</organism>
<proteinExistence type="predicted"/>
<feature type="signal peptide" evidence="2">
    <location>
        <begin position="1"/>
        <end position="24"/>
    </location>
</feature>
<sequence>MNLLRKLSFSLAFVLAALSLRAQAVIDLSAYIDDETAAQLGDNNAAALKNKISKIITRNGMADAAGLFVVTPTLTITDDGAVDTGMTTLHVLRADLTLSVKNLFEDTVFGSQTISLQANGKSMEACMRSLINKVNVNDARFAKLIGDVQQGIADYYTRQMPKILAKVNSLVAREEYEDAMAALAVIPESVDEYEAVEELKVQVYDKLLAGEVTRAVAQADILVRQGDIDGALELCRACNPVSPNYGEVIRFLNRLDAQAAAAEAAAMEQELRKMDAEAMRARTQQEAAVEAQSLKAERAESSAKKGKSLGEWLFGL</sequence>
<evidence type="ECO:0000256" key="1">
    <source>
        <dbReference type="SAM" id="Coils"/>
    </source>
</evidence>
<dbReference type="eggNOG" id="ENOG503150Q">
    <property type="taxonomic scope" value="Bacteria"/>
</dbReference>